<dbReference type="Proteomes" id="UP001153331">
    <property type="component" value="Unassembled WGS sequence"/>
</dbReference>
<gene>
    <name evidence="1" type="ORF">OPT61_g5361</name>
</gene>
<proteinExistence type="predicted"/>
<reference evidence="1" key="1">
    <citation type="submission" date="2022-11" db="EMBL/GenBank/DDBJ databases">
        <title>Genome Sequence of Boeremia exigua.</title>
        <authorList>
            <person name="Buettner E."/>
        </authorList>
    </citation>
    <scope>NUCLEOTIDE SEQUENCE</scope>
    <source>
        <strain evidence="1">CU02</strain>
    </source>
</reference>
<keyword evidence="2" id="KW-1185">Reference proteome</keyword>
<accession>A0ACC2IAQ8</accession>
<evidence type="ECO:0000313" key="2">
    <source>
        <dbReference type="Proteomes" id="UP001153331"/>
    </source>
</evidence>
<protein>
    <submittedName>
        <fullName evidence="1">Uncharacterized protein</fullName>
    </submittedName>
</protein>
<sequence length="565" mass="64724">MRLCEGSDIPVKASYATLSHCWGSSMPIKMTIQNINDLKSPTPVERLGQTFRDAIKTALELGLEYIWIDSLCIIQDSTEDWHRESVKMSLVYGNSMCNIAATTASDNDAGCFRPHNENTLEPVKITFEKSSVYLTDTQHWAQRFQAELLNQRAWVVQERLLSPRNIHYDRDQLVWECNELFASERFPKGFGGLINKTAKPLRISLDTARLNGQEEAILGQSLRQVWRPAVNKFAFTNITKPTDRHIAIHGIGSRIRDICGWPYVAGMFLKNLQSQLCWATIGDCKSLRPECAIAPSWSWVSVNQPVEMMPQWYLVENDKTGDGPRPEDLKEQYLCRVTDVESGSSAEESTGHVSTAKLHVSCYMVPAVFIDPEDVHQDRLSEHTLRLDEHRIVNEYRFRTRPMWADFDFIRDNPAVADRRSRGDTSLGDGAVKISWDFWAELQPSKVHDLWFMPVYKVQEYDGWGPAAGYHKFYTIHGLLLQANKTANGRRSFRRCGIFTINDGWKEFWERAQSFPPIEGVDLVPTDGVPVPAKVDPSAYWRTRHRNKRAFFEEDGVLQYQVTIV</sequence>
<organism evidence="1 2">
    <name type="scientific">Boeremia exigua</name>
    <dbReference type="NCBI Taxonomy" id="749465"/>
    <lineage>
        <taxon>Eukaryota</taxon>
        <taxon>Fungi</taxon>
        <taxon>Dikarya</taxon>
        <taxon>Ascomycota</taxon>
        <taxon>Pezizomycotina</taxon>
        <taxon>Dothideomycetes</taxon>
        <taxon>Pleosporomycetidae</taxon>
        <taxon>Pleosporales</taxon>
        <taxon>Pleosporineae</taxon>
        <taxon>Didymellaceae</taxon>
        <taxon>Boeremia</taxon>
    </lineage>
</organism>
<comment type="caution">
    <text evidence="1">The sequence shown here is derived from an EMBL/GenBank/DDBJ whole genome shotgun (WGS) entry which is preliminary data.</text>
</comment>
<name>A0ACC2IAQ8_9PLEO</name>
<dbReference type="EMBL" id="JAPHNI010000341">
    <property type="protein sequence ID" value="KAJ8112221.1"/>
    <property type="molecule type" value="Genomic_DNA"/>
</dbReference>
<evidence type="ECO:0000313" key="1">
    <source>
        <dbReference type="EMBL" id="KAJ8112221.1"/>
    </source>
</evidence>